<organism evidence="1">
    <name type="scientific">marine sediment metagenome</name>
    <dbReference type="NCBI Taxonomy" id="412755"/>
    <lineage>
        <taxon>unclassified sequences</taxon>
        <taxon>metagenomes</taxon>
        <taxon>ecological metagenomes</taxon>
    </lineage>
</organism>
<dbReference type="SUPFAM" id="SSF53223">
    <property type="entry name" value="Aminoacid dehydrogenase-like, N-terminal domain"/>
    <property type="match status" value="1"/>
</dbReference>
<dbReference type="InterPro" id="IPR046346">
    <property type="entry name" value="Aminoacid_DH-like_N_sf"/>
</dbReference>
<sequence length="61" mass="7051">MIEDSLARKAKKQLYKAAKEIDMDPNLLKILEKPMRILKVSIPIKLDNGKIKVFCWLSLPI</sequence>
<gene>
    <name evidence="1" type="ORF">S03H2_62278</name>
</gene>
<proteinExistence type="predicted"/>
<dbReference type="EMBL" id="BARU01040269">
    <property type="protein sequence ID" value="GAH89137.1"/>
    <property type="molecule type" value="Genomic_DNA"/>
</dbReference>
<evidence type="ECO:0000313" key="1">
    <source>
        <dbReference type="EMBL" id="GAH89137.1"/>
    </source>
</evidence>
<protein>
    <submittedName>
        <fullName evidence="1">Uncharacterized protein</fullName>
    </submittedName>
</protein>
<name>X1J580_9ZZZZ</name>
<accession>X1J580</accession>
<dbReference type="AlphaFoldDB" id="X1J580"/>
<comment type="caution">
    <text evidence="1">The sequence shown here is derived from an EMBL/GenBank/DDBJ whole genome shotgun (WGS) entry which is preliminary data.</text>
</comment>
<reference evidence="1" key="1">
    <citation type="journal article" date="2014" name="Front. Microbiol.">
        <title>High frequency of phylogenetically diverse reductive dehalogenase-homologous genes in deep subseafloor sedimentary metagenomes.</title>
        <authorList>
            <person name="Kawai M."/>
            <person name="Futagami T."/>
            <person name="Toyoda A."/>
            <person name="Takaki Y."/>
            <person name="Nishi S."/>
            <person name="Hori S."/>
            <person name="Arai W."/>
            <person name="Tsubouchi T."/>
            <person name="Morono Y."/>
            <person name="Uchiyama I."/>
            <person name="Ito T."/>
            <person name="Fujiyama A."/>
            <person name="Inagaki F."/>
            <person name="Takami H."/>
        </authorList>
    </citation>
    <scope>NUCLEOTIDE SEQUENCE</scope>
    <source>
        <strain evidence="1">Expedition CK06-06</strain>
    </source>
</reference>
<dbReference type="Gene3D" id="1.10.8.1210">
    <property type="match status" value="1"/>
</dbReference>